<proteinExistence type="predicted"/>
<feature type="transmembrane region" description="Helical" evidence="5">
    <location>
        <begin position="220"/>
        <end position="244"/>
    </location>
</feature>
<dbReference type="RefSeq" id="WP_108383370.1">
    <property type="nucleotide sequence ID" value="NZ_CP028858.1"/>
</dbReference>
<dbReference type="GO" id="GO:0016020">
    <property type="term" value="C:membrane"/>
    <property type="evidence" value="ECO:0007669"/>
    <property type="project" value="UniProtKB-SubCell"/>
</dbReference>
<evidence type="ECO:0000256" key="2">
    <source>
        <dbReference type="ARBA" id="ARBA00022692"/>
    </source>
</evidence>
<dbReference type="Proteomes" id="UP000244727">
    <property type="component" value="Chromosome"/>
</dbReference>
<accession>A0A2R4X2W6</accession>
<evidence type="ECO:0000256" key="1">
    <source>
        <dbReference type="ARBA" id="ARBA00004141"/>
    </source>
</evidence>
<keyword evidence="8" id="KW-1185">Reference proteome</keyword>
<feature type="transmembrane region" description="Helical" evidence="5">
    <location>
        <begin position="96"/>
        <end position="116"/>
    </location>
</feature>
<feature type="transmembrane region" description="Helical" evidence="5">
    <location>
        <begin position="122"/>
        <end position="139"/>
    </location>
</feature>
<evidence type="ECO:0000256" key="3">
    <source>
        <dbReference type="ARBA" id="ARBA00022989"/>
    </source>
</evidence>
<dbReference type="Gene3D" id="1.10.3730.20">
    <property type="match status" value="1"/>
</dbReference>
<dbReference type="PANTHER" id="PTHR32322">
    <property type="entry name" value="INNER MEMBRANE TRANSPORTER"/>
    <property type="match status" value="1"/>
</dbReference>
<dbReference type="InterPro" id="IPR050638">
    <property type="entry name" value="AA-Vitamin_Transporters"/>
</dbReference>
<feature type="transmembrane region" description="Helical" evidence="5">
    <location>
        <begin position="6"/>
        <end position="22"/>
    </location>
</feature>
<feature type="transmembrane region" description="Helical" evidence="5">
    <location>
        <begin position="275"/>
        <end position="292"/>
    </location>
</feature>
<gene>
    <name evidence="7" type="ORF">HARCEL1_10735</name>
</gene>
<comment type="subcellular location">
    <subcellularLocation>
        <location evidence="1">Membrane</location>
        <topology evidence="1">Multi-pass membrane protein</topology>
    </subcellularLocation>
</comment>
<feature type="transmembrane region" description="Helical" evidence="5">
    <location>
        <begin position="160"/>
        <end position="178"/>
    </location>
</feature>
<organism evidence="7 8">
    <name type="scientific">Halococcoides cellulosivorans</name>
    <dbReference type="NCBI Taxonomy" id="1679096"/>
    <lineage>
        <taxon>Archaea</taxon>
        <taxon>Methanobacteriati</taxon>
        <taxon>Methanobacteriota</taxon>
        <taxon>Stenosarchaea group</taxon>
        <taxon>Halobacteria</taxon>
        <taxon>Halobacteriales</taxon>
        <taxon>Haloarculaceae</taxon>
        <taxon>Halococcoides</taxon>
    </lineage>
</organism>
<dbReference type="InterPro" id="IPR000620">
    <property type="entry name" value="EamA_dom"/>
</dbReference>
<dbReference type="Pfam" id="PF00892">
    <property type="entry name" value="EamA"/>
    <property type="match status" value="2"/>
</dbReference>
<evidence type="ECO:0000259" key="6">
    <source>
        <dbReference type="Pfam" id="PF00892"/>
    </source>
</evidence>
<dbReference type="KEGG" id="harc:HARCEL1_10735"/>
<feature type="domain" description="EamA" evidence="6">
    <location>
        <begin position="3"/>
        <end position="139"/>
    </location>
</feature>
<dbReference type="SUPFAM" id="SSF103481">
    <property type="entry name" value="Multidrug resistance efflux transporter EmrE"/>
    <property type="match status" value="2"/>
</dbReference>
<dbReference type="EMBL" id="CP028858">
    <property type="protein sequence ID" value="AWB28146.1"/>
    <property type="molecule type" value="Genomic_DNA"/>
</dbReference>
<dbReference type="InterPro" id="IPR037185">
    <property type="entry name" value="EmrE-like"/>
</dbReference>
<keyword evidence="2 5" id="KW-0812">Transmembrane</keyword>
<protein>
    <submittedName>
        <fullName evidence="7">EamA family transporter</fullName>
    </submittedName>
</protein>
<evidence type="ECO:0000313" key="7">
    <source>
        <dbReference type="EMBL" id="AWB28146.1"/>
    </source>
</evidence>
<keyword evidence="4 5" id="KW-0472">Membrane</keyword>
<dbReference type="PANTHER" id="PTHR32322:SF2">
    <property type="entry name" value="EAMA DOMAIN-CONTAINING PROTEIN"/>
    <property type="match status" value="1"/>
</dbReference>
<evidence type="ECO:0000313" key="8">
    <source>
        <dbReference type="Proteomes" id="UP000244727"/>
    </source>
</evidence>
<feature type="transmembrane region" description="Helical" evidence="5">
    <location>
        <begin position="250"/>
        <end position="268"/>
    </location>
</feature>
<feature type="transmembrane region" description="Helical" evidence="5">
    <location>
        <begin position="69"/>
        <end position="89"/>
    </location>
</feature>
<feature type="transmembrane region" description="Helical" evidence="5">
    <location>
        <begin position="29"/>
        <end position="49"/>
    </location>
</feature>
<name>A0A2R4X2W6_9EURY</name>
<keyword evidence="3 5" id="KW-1133">Transmembrane helix</keyword>
<dbReference type="GeneID" id="36512988"/>
<evidence type="ECO:0000256" key="5">
    <source>
        <dbReference type="SAM" id="Phobius"/>
    </source>
</evidence>
<dbReference type="AlphaFoldDB" id="A0A2R4X2W6"/>
<evidence type="ECO:0000256" key="4">
    <source>
        <dbReference type="ARBA" id="ARBA00023136"/>
    </source>
</evidence>
<feature type="transmembrane region" description="Helical" evidence="5">
    <location>
        <begin position="190"/>
        <end position="208"/>
    </location>
</feature>
<sequence length="293" mass="31017">MLFGYLFAGVAALLFGVYLVAIKEYFTDYPFPIFLATINSIALLTYLPFAVLTLDGPALPGGADPRTVGTIVAVAVLTGVAVLFFFHALVRGEASYVAPISKIVPVFVLPIEVIALGEILSGLQIAGVLVATVAIYVANYRPGELFEPIRRAATSRAAQLALASALTFGFVDVGKRFIVDADHLGVPPQTYIPIMFAITTLMVLPFAVRREMPTGFRDDLPLFLAAGLLVAVGNHLVLLAFQVIPASVGSPIVNAQAVVAVLIGGFVLHEKYLRVRLVAALLAVLGIAMITLG</sequence>
<reference evidence="7 8" key="1">
    <citation type="submission" date="2018-04" db="EMBL/GenBank/DDBJ databases">
        <title>Halococcoides cellulosivorans gen. nov., sp. nov., an extremely halophilic cellulose-utilizing haloarchaeon from hypersaline lakes.</title>
        <authorList>
            <person name="Sorokin D.Y."/>
            <person name="Toshchakov S.V."/>
            <person name="Samarov N.I."/>
            <person name="Korzhenkov A."/>
            <person name="Kublanov I.V."/>
        </authorList>
    </citation>
    <scope>NUCLEOTIDE SEQUENCE [LARGE SCALE GENOMIC DNA]</scope>
    <source>
        <strain evidence="7 8">HArcel1</strain>
    </source>
</reference>
<feature type="domain" description="EamA" evidence="6">
    <location>
        <begin position="158"/>
        <end position="291"/>
    </location>
</feature>